<sequence>MKSHQPPSIPLDRRTLLKAGFAGAASALLPAGARGAEIESHGLSSFGDLKYPPGFKAFAYVRPDAPKGGVFSQQLSQTIYNQGFNTFDSLHIYILKGDGAAGMDACFATLLARAWDEPDAMYGYAAQSVAVSADRLTYRFRLRPGLSFHDGSPLTAADCAWSFNTLKAQGHPYLGEALRAFVEAVAEAPDLVRVTLAPGRGRDLPLVVAGLPIFSKAWWAGRDFGRSSLDVPLGSGPYKVGRVAPGQAIAFERVTDWWGAALPSQVGSHNFDRLVYEYYRDRASAFLGFTARNFLFREEVNSINWATGYNFPAAKDGRVRRESVPDYTPSGAQGWHFNTRRDKFADPRVRRAIGMALDFEWTNKSIMFSSYQRTTSIFENSPLKATGLPSSEERAILEEFRGKVPEAAFGEAVLPPVSDGSGADRALLQAAGRLLAEAGWTVIDRARRNAKGEALTVEFLDDSDALLKHTQPFIQNLGRLGIAASYRIVDAAQYQLRTDNFDYDVMGRRVSFDLTPGEGMRGYFSSRAAAMPGSLNAAGIADPVVDALIDRIVAAQSRAELTTLCRVLDRVLRAGYYWVPQWFRPNHWLAYWDLFERRDPGVIYMLGATELWWSKG</sequence>
<proteinExistence type="inferred from homology"/>
<organism evidence="5 6">
    <name type="scientific">Labrys monachus</name>
    <dbReference type="NCBI Taxonomy" id="217067"/>
    <lineage>
        <taxon>Bacteria</taxon>
        <taxon>Pseudomonadati</taxon>
        <taxon>Pseudomonadota</taxon>
        <taxon>Alphaproteobacteria</taxon>
        <taxon>Hyphomicrobiales</taxon>
        <taxon>Xanthobacteraceae</taxon>
        <taxon>Labrys</taxon>
    </lineage>
</organism>
<dbReference type="PROSITE" id="PS51318">
    <property type="entry name" value="TAT"/>
    <property type="match status" value="1"/>
</dbReference>
<comment type="similarity">
    <text evidence="2">Belongs to the bacterial solute-binding protein 5 family.</text>
</comment>
<dbReference type="CDD" id="cd08497">
    <property type="entry name" value="MbnE-like"/>
    <property type="match status" value="1"/>
</dbReference>
<dbReference type="EMBL" id="JAUSVK010000001">
    <property type="protein sequence ID" value="MDQ0396138.1"/>
    <property type="molecule type" value="Genomic_DNA"/>
</dbReference>
<evidence type="ECO:0000256" key="3">
    <source>
        <dbReference type="ARBA" id="ARBA00022729"/>
    </source>
</evidence>
<evidence type="ECO:0000259" key="4">
    <source>
        <dbReference type="Pfam" id="PF00496"/>
    </source>
</evidence>
<dbReference type="PIRSF" id="PIRSF002741">
    <property type="entry name" value="MppA"/>
    <property type="match status" value="1"/>
</dbReference>
<evidence type="ECO:0000256" key="1">
    <source>
        <dbReference type="ARBA" id="ARBA00004418"/>
    </source>
</evidence>
<feature type="domain" description="Solute-binding protein family 5" evidence="4">
    <location>
        <begin position="125"/>
        <end position="526"/>
    </location>
</feature>
<evidence type="ECO:0000256" key="2">
    <source>
        <dbReference type="ARBA" id="ARBA00005695"/>
    </source>
</evidence>
<comment type="subcellular location">
    <subcellularLocation>
        <location evidence="1">Periplasm</location>
    </subcellularLocation>
</comment>
<dbReference type="Proteomes" id="UP001237448">
    <property type="component" value="Unassembled WGS sequence"/>
</dbReference>
<reference evidence="5 6" key="1">
    <citation type="submission" date="2023-07" db="EMBL/GenBank/DDBJ databases">
        <title>Genomic Encyclopedia of Type Strains, Phase IV (KMG-IV): sequencing the most valuable type-strain genomes for metagenomic binning, comparative biology and taxonomic classification.</title>
        <authorList>
            <person name="Goeker M."/>
        </authorList>
    </citation>
    <scope>NUCLEOTIDE SEQUENCE [LARGE SCALE GENOMIC DNA]</scope>
    <source>
        <strain evidence="5 6">DSM 5896</strain>
    </source>
</reference>
<protein>
    <submittedName>
        <fullName evidence="5">Microcin C transport system substrate-binding protein</fullName>
    </submittedName>
</protein>
<dbReference type="RefSeq" id="WP_307435953.1">
    <property type="nucleotide sequence ID" value="NZ_JAUSVK010000001.1"/>
</dbReference>
<keyword evidence="6" id="KW-1185">Reference proteome</keyword>
<dbReference type="PANTHER" id="PTHR30290:SF64">
    <property type="entry name" value="ABC TRANSPORTER PERIPLASMIC BINDING PROTEIN"/>
    <property type="match status" value="1"/>
</dbReference>
<dbReference type="Gene3D" id="3.10.105.10">
    <property type="entry name" value="Dipeptide-binding Protein, Domain 3"/>
    <property type="match status" value="1"/>
</dbReference>
<keyword evidence="3" id="KW-0732">Signal</keyword>
<accession>A0ABU0FQ05</accession>
<dbReference type="InterPro" id="IPR006311">
    <property type="entry name" value="TAT_signal"/>
</dbReference>
<name>A0ABU0FQ05_9HYPH</name>
<evidence type="ECO:0000313" key="5">
    <source>
        <dbReference type="EMBL" id="MDQ0396138.1"/>
    </source>
</evidence>
<dbReference type="PANTHER" id="PTHR30290">
    <property type="entry name" value="PERIPLASMIC BINDING COMPONENT OF ABC TRANSPORTER"/>
    <property type="match status" value="1"/>
</dbReference>
<gene>
    <name evidence="5" type="ORF">J3R73_005930</name>
</gene>
<dbReference type="InterPro" id="IPR030678">
    <property type="entry name" value="Peptide/Ni-bd"/>
</dbReference>
<dbReference type="Pfam" id="PF00496">
    <property type="entry name" value="SBP_bac_5"/>
    <property type="match status" value="1"/>
</dbReference>
<dbReference type="SUPFAM" id="SSF53850">
    <property type="entry name" value="Periplasmic binding protein-like II"/>
    <property type="match status" value="1"/>
</dbReference>
<evidence type="ECO:0000313" key="6">
    <source>
        <dbReference type="Proteomes" id="UP001237448"/>
    </source>
</evidence>
<dbReference type="Gene3D" id="3.40.190.10">
    <property type="entry name" value="Periplasmic binding protein-like II"/>
    <property type="match status" value="1"/>
</dbReference>
<dbReference type="InterPro" id="IPR000914">
    <property type="entry name" value="SBP_5_dom"/>
</dbReference>
<dbReference type="InterPro" id="IPR039424">
    <property type="entry name" value="SBP_5"/>
</dbReference>
<comment type="caution">
    <text evidence="5">The sequence shown here is derived from an EMBL/GenBank/DDBJ whole genome shotgun (WGS) entry which is preliminary data.</text>
</comment>